<comment type="caution">
    <text evidence="1">The sequence shown here is derived from an EMBL/GenBank/DDBJ whole genome shotgun (WGS) entry which is preliminary data.</text>
</comment>
<evidence type="ECO:0000313" key="1">
    <source>
        <dbReference type="EMBL" id="KAI8421010.1"/>
    </source>
</evidence>
<organism evidence="1 2">
    <name type="scientific">Choristoneura fumiferana</name>
    <name type="common">Spruce budworm moth</name>
    <name type="synonym">Archips fumiferana</name>
    <dbReference type="NCBI Taxonomy" id="7141"/>
    <lineage>
        <taxon>Eukaryota</taxon>
        <taxon>Metazoa</taxon>
        <taxon>Ecdysozoa</taxon>
        <taxon>Arthropoda</taxon>
        <taxon>Hexapoda</taxon>
        <taxon>Insecta</taxon>
        <taxon>Pterygota</taxon>
        <taxon>Neoptera</taxon>
        <taxon>Endopterygota</taxon>
        <taxon>Lepidoptera</taxon>
        <taxon>Glossata</taxon>
        <taxon>Ditrysia</taxon>
        <taxon>Tortricoidea</taxon>
        <taxon>Tortricidae</taxon>
        <taxon>Tortricinae</taxon>
        <taxon>Choristoneura</taxon>
    </lineage>
</organism>
<dbReference type="EMBL" id="CM046113">
    <property type="protein sequence ID" value="KAI8421010.1"/>
    <property type="molecule type" value="Genomic_DNA"/>
</dbReference>
<accession>A0ACC0JA56</accession>
<name>A0ACC0JA56_CHOFU</name>
<reference evidence="1 2" key="1">
    <citation type="journal article" date="2022" name="Genome Biol. Evol.">
        <title>The Spruce Budworm Genome: Reconstructing the Evolutionary History of Antifreeze Proteins.</title>
        <authorList>
            <person name="Beliveau C."/>
            <person name="Gagne P."/>
            <person name="Picq S."/>
            <person name="Vernygora O."/>
            <person name="Keeling C.I."/>
            <person name="Pinkney K."/>
            <person name="Doucet D."/>
            <person name="Wen F."/>
            <person name="Johnston J.S."/>
            <person name="Maaroufi H."/>
            <person name="Boyle B."/>
            <person name="Laroche J."/>
            <person name="Dewar K."/>
            <person name="Juretic N."/>
            <person name="Blackburn G."/>
            <person name="Nisole A."/>
            <person name="Brunet B."/>
            <person name="Brandao M."/>
            <person name="Lumley L."/>
            <person name="Duan J."/>
            <person name="Quan G."/>
            <person name="Lucarotti C.J."/>
            <person name="Roe A.D."/>
            <person name="Sperling F.A.H."/>
            <person name="Levesque R.C."/>
            <person name="Cusson M."/>
        </authorList>
    </citation>
    <scope>NUCLEOTIDE SEQUENCE [LARGE SCALE GENOMIC DNA]</scope>
    <source>
        <strain evidence="1">Glfc:IPQL:Cfum</strain>
    </source>
</reference>
<protein>
    <submittedName>
        <fullName evidence="1">Uncharacterized protein</fullName>
    </submittedName>
</protein>
<keyword evidence="2" id="KW-1185">Reference proteome</keyword>
<evidence type="ECO:0000313" key="2">
    <source>
        <dbReference type="Proteomes" id="UP001064048"/>
    </source>
</evidence>
<sequence length="107" mass="12307">MRETFVSILLLVSAARCLDLGKDVNYYKDFYRTPLQLYPGLLPVLEQEYKKRTGNVFKNHMLNKESWAEGMANKRSSKTALSLMLQGKQPYHVTDKAQDDTSDFAVE</sequence>
<dbReference type="Proteomes" id="UP001064048">
    <property type="component" value="Chromosome 13"/>
</dbReference>
<proteinExistence type="predicted"/>
<gene>
    <name evidence="1" type="ORF">MSG28_008142</name>
</gene>